<proteinExistence type="predicted"/>
<dbReference type="PATRIC" id="fig|556287.8.peg.834"/>
<dbReference type="InterPro" id="IPR003329">
    <property type="entry name" value="Cytidylyl_trans"/>
</dbReference>
<dbReference type="AlphaFoldDB" id="A0A094Z2R6"/>
<evidence type="ECO:0000256" key="1">
    <source>
        <dbReference type="ARBA" id="ARBA00022679"/>
    </source>
</evidence>
<dbReference type="PANTHER" id="PTHR42866:SF2">
    <property type="entry name" value="3-DEOXY-MANNO-OCTULOSONATE CYTIDYLYLTRANSFERASE, MITOCHONDRIAL"/>
    <property type="match status" value="1"/>
</dbReference>
<keyword evidence="3" id="KW-0448">Lipopolysaccharide biosynthesis</keyword>
<dbReference type="GO" id="GO:0008690">
    <property type="term" value="F:3-deoxy-manno-octulosonate cytidylyltransferase activity"/>
    <property type="evidence" value="ECO:0007669"/>
    <property type="project" value="UniProtKB-EC"/>
</dbReference>
<organism evidence="4 5">
    <name type="scientific">Candidatus Liberibacter solanacearum</name>
    <dbReference type="NCBI Taxonomy" id="556287"/>
    <lineage>
        <taxon>Bacteria</taxon>
        <taxon>Pseudomonadati</taxon>
        <taxon>Pseudomonadota</taxon>
        <taxon>Alphaproteobacteria</taxon>
        <taxon>Hyphomicrobiales</taxon>
        <taxon>Rhizobiaceae</taxon>
        <taxon>Liberibacter</taxon>
    </lineage>
</organism>
<dbReference type="NCBIfam" id="NF003952">
    <property type="entry name" value="PRK05450.1-5"/>
    <property type="match status" value="1"/>
</dbReference>
<evidence type="ECO:0000256" key="3">
    <source>
        <dbReference type="ARBA" id="ARBA00022985"/>
    </source>
</evidence>
<comment type="caution">
    <text evidence="4">The sequence shown here is derived from an EMBL/GenBank/DDBJ whole genome shotgun (WGS) entry which is preliminary data.</text>
</comment>
<dbReference type="RefSeq" id="WP_034441169.1">
    <property type="nucleotide sequence ID" value="NZ_JMTK01000002.1"/>
</dbReference>
<dbReference type="GO" id="GO:0005829">
    <property type="term" value="C:cytosol"/>
    <property type="evidence" value="ECO:0007669"/>
    <property type="project" value="TreeGrafter"/>
</dbReference>
<dbReference type="EMBL" id="JMTK01000002">
    <property type="protein sequence ID" value="KJZ82103.1"/>
    <property type="molecule type" value="Genomic_DNA"/>
</dbReference>
<protein>
    <submittedName>
        <fullName evidence="4">3-deoxy-manno-octulosonate cytidylyltransferase</fullName>
        <ecNumber evidence="4">2.7.7.38</ecNumber>
    </submittedName>
</protein>
<dbReference type="InterPro" id="IPR004528">
    <property type="entry name" value="KdsB"/>
</dbReference>
<keyword evidence="1 4" id="KW-0808">Transferase</keyword>
<dbReference type="PANTHER" id="PTHR42866">
    <property type="entry name" value="3-DEOXY-MANNO-OCTULOSONATE CYTIDYLYLTRANSFERASE"/>
    <property type="match status" value="1"/>
</dbReference>
<dbReference type="NCBIfam" id="NF003948">
    <property type="entry name" value="PRK05450.1-1"/>
    <property type="match status" value="1"/>
</dbReference>
<evidence type="ECO:0000256" key="2">
    <source>
        <dbReference type="ARBA" id="ARBA00022695"/>
    </source>
</evidence>
<evidence type="ECO:0000313" key="4">
    <source>
        <dbReference type="EMBL" id="KJZ82103.1"/>
    </source>
</evidence>
<dbReference type="NCBIfam" id="TIGR00466">
    <property type="entry name" value="kdsB"/>
    <property type="match status" value="1"/>
</dbReference>
<dbReference type="InterPro" id="IPR029044">
    <property type="entry name" value="Nucleotide-diphossugar_trans"/>
</dbReference>
<dbReference type="EC" id="2.7.7.38" evidence="4"/>
<dbReference type="Pfam" id="PF02348">
    <property type="entry name" value="CTP_transf_3"/>
    <property type="match status" value="1"/>
</dbReference>
<evidence type="ECO:0000313" key="5">
    <source>
        <dbReference type="Proteomes" id="UP000033731"/>
    </source>
</evidence>
<sequence length="250" mass="27887">MENVLIIIPARIKSTRIPGKILADINGMPMLFHTAIRAKKANIGRVIIAVDDKKTSEAMSREGFETIITNANHQSGSDRIFEALNLIDSEQKAKIIVNVQADIPNIEPEILAATLLPLQNPIVDIGTIATEIHDSKGVDDPNVVKIVTSPSKNECLRSLYFTRSKAPYGIGPFYQHLGIYAYRREALKHFTQLPPSILEKRESLEQLRALENGMRIDVKVVQSNAMSVDTADDLAKARILMSHCRYKDFL</sequence>
<keyword evidence="2 4" id="KW-0548">Nucleotidyltransferase</keyword>
<reference evidence="4 5" key="1">
    <citation type="journal article" date="2015" name="Phytopathology">
        <title>Genomes of Candidatus Liberibacter solanacearum haplotype A from New Zealand and the USA suggest significant genome plasticity in the species.</title>
        <authorList>
            <person name="Thompson S.M."/>
            <person name="Johnson C.P."/>
            <person name="Lu A.Y."/>
            <person name="Frampton R.A."/>
            <person name="Sullivan K.L."/>
            <person name="Fiers M.W."/>
            <person name="Crowhurst R.N."/>
            <person name="Pitman A.R."/>
            <person name="Scott I."/>
            <person name="Gudmestad N.C."/>
            <person name="Smith G.R."/>
        </authorList>
    </citation>
    <scope>NUCLEOTIDE SEQUENCE [LARGE SCALE GENOMIC DNA]</scope>
    <source>
        <strain evidence="4 5">LsoNZ1</strain>
    </source>
</reference>
<dbReference type="CDD" id="cd02517">
    <property type="entry name" value="CMP-KDO-Synthetase"/>
    <property type="match status" value="1"/>
</dbReference>
<name>A0A094Z2R6_9HYPH</name>
<gene>
    <name evidence="4" type="ORF">DJ66_0838</name>
</gene>
<keyword evidence="5" id="KW-1185">Reference proteome</keyword>
<accession>A0A094Z2R6</accession>
<dbReference type="Proteomes" id="UP000033731">
    <property type="component" value="Unassembled WGS sequence"/>
</dbReference>
<dbReference type="SUPFAM" id="SSF53448">
    <property type="entry name" value="Nucleotide-diphospho-sugar transferases"/>
    <property type="match status" value="1"/>
</dbReference>
<dbReference type="Gene3D" id="3.90.550.10">
    <property type="entry name" value="Spore Coat Polysaccharide Biosynthesis Protein SpsA, Chain A"/>
    <property type="match status" value="1"/>
</dbReference>
<dbReference type="GO" id="GO:0009103">
    <property type="term" value="P:lipopolysaccharide biosynthetic process"/>
    <property type="evidence" value="ECO:0007669"/>
    <property type="project" value="UniProtKB-KW"/>
</dbReference>